<accession>A0A4C1UC77</accession>
<protein>
    <submittedName>
        <fullName evidence="1">Uncharacterized protein</fullName>
    </submittedName>
</protein>
<keyword evidence="2" id="KW-1185">Reference proteome</keyword>
<dbReference type="EMBL" id="BGZK01000151">
    <property type="protein sequence ID" value="GBP23556.1"/>
    <property type="molecule type" value="Genomic_DNA"/>
</dbReference>
<evidence type="ECO:0000313" key="1">
    <source>
        <dbReference type="EMBL" id="GBP23556.1"/>
    </source>
</evidence>
<dbReference type="Proteomes" id="UP000299102">
    <property type="component" value="Unassembled WGS sequence"/>
</dbReference>
<name>A0A4C1UC77_EUMVA</name>
<proteinExistence type="predicted"/>
<organism evidence="1 2">
    <name type="scientific">Eumeta variegata</name>
    <name type="common">Bagworm moth</name>
    <name type="synonym">Eumeta japonica</name>
    <dbReference type="NCBI Taxonomy" id="151549"/>
    <lineage>
        <taxon>Eukaryota</taxon>
        <taxon>Metazoa</taxon>
        <taxon>Ecdysozoa</taxon>
        <taxon>Arthropoda</taxon>
        <taxon>Hexapoda</taxon>
        <taxon>Insecta</taxon>
        <taxon>Pterygota</taxon>
        <taxon>Neoptera</taxon>
        <taxon>Endopterygota</taxon>
        <taxon>Lepidoptera</taxon>
        <taxon>Glossata</taxon>
        <taxon>Ditrysia</taxon>
        <taxon>Tineoidea</taxon>
        <taxon>Psychidae</taxon>
        <taxon>Oiketicinae</taxon>
        <taxon>Eumeta</taxon>
    </lineage>
</organism>
<sequence>MKVHLCALNVRILTRRSGESPRAETFEGRALRKLDIYGPPTPGNTAHVARRIFRLTPPLLYSFFIRFHNGAPLRLGQSRDTCDRRLAQELAFRVLRVKIINRSDFRIGPE</sequence>
<dbReference type="AlphaFoldDB" id="A0A4C1UC77"/>
<gene>
    <name evidence="1" type="ORF">EVAR_12839_1</name>
</gene>
<evidence type="ECO:0000313" key="2">
    <source>
        <dbReference type="Proteomes" id="UP000299102"/>
    </source>
</evidence>
<reference evidence="1 2" key="1">
    <citation type="journal article" date="2019" name="Commun. Biol.">
        <title>The bagworm genome reveals a unique fibroin gene that provides high tensile strength.</title>
        <authorList>
            <person name="Kono N."/>
            <person name="Nakamura H."/>
            <person name="Ohtoshi R."/>
            <person name="Tomita M."/>
            <person name="Numata K."/>
            <person name="Arakawa K."/>
        </authorList>
    </citation>
    <scope>NUCLEOTIDE SEQUENCE [LARGE SCALE GENOMIC DNA]</scope>
</reference>
<comment type="caution">
    <text evidence="1">The sequence shown here is derived from an EMBL/GenBank/DDBJ whole genome shotgun (WGS) entry which is preliminary data.</text>
</comment>